<sequence length="283" mass="31693">MKPEDFEYLAKLLKDRSGLVLNADKSYLLESRLMPIARKRGFKGIEELTEKLRANDEGLASDVTEAMTTNESFFFRDQKPFDQFKDIVLPNLLRTRATKKSFRIWCAAASSGQEPYSLAMILKEEAAKLAGWKTEIIGTDLSKEILEKAKTGLYSQFEVQRGLPITLLVKYFHKRDDQWEIDAGIRAMVNFREFNLLSDLSSLGGFDVVFCRNVLIYFDQATKGRVLEGIAKLMSDDGVLYLGGAETVLGITDKFKPVPNQRGAYAVVKGAGNLPCLGAEPVK</sequence>
<dbReference type="SUPFAM" id="SSF53335">
    <property type="entry name" value="S-adenosyl-L-methionine-dependent methyltransferases"/>
    <property type="match status" value="1"/>
</dbReference>
<evidence type="ECO:0000259" key="6">
    <source>
        <dbReference type="PROSITE" id="PS50123"/>
    </source>
</evidence>
<dbReference type="PANTHER" id="PTHR24422">
    <property type="entry name" value="CHEMOTAXIS PROTEIN METHYLTRANSFERASE"/>
    <property type="match status" value="1"/>
</dbReference>
<evidence type="ECO:0000256" key="5">
    <source>
        <dbReference type="ARBA" id="ARBA00022691"/>
    </source>
</evidence>
<keyword evidence="4" id="KW-0808">Transferase</keyword>
<keyword evidence="8" id="KW-1185">Reference proteome</keyword>
<protein>
    <recommendedName>
        <fullName evidence="2">protein-glutamate O-methyltransferase</fullName>
        <ecNumber evidence="2">2.1.1.80</ecNumber>
    </recommendedName>
</protein>
<evidence type="ECO:0000256" key="4">
    <source>
        <dbReference type="ARBA" id="ARBA00022679"/>
    </source>
</evidence>
<dbReference type="GO" id="GO:0032259">
    <property type="term" value="P:methylation"/>
    <property type="evidence" value="ECO:0007669"/>
    <property type="project" value="UniProtKB-KW"/>
</dbReference>
<dbReference type="Pfam" id="PF01739">
    <property type="entry name" value="CheR"/>
    <property type="match status" value="1"/>
</dbReference>
<gene>
    <name evidence="7" type="ORF">AY555_09585</name>
</gene>
<dbReference type="EMBL" id="CP014525">
    <property type="protein sequence ID" value="AMW35389.1"/>
    <property type="molecule type" value="Genomic_DNA"/>
</dbReference>
<dbReference type="InterPro" id="IPR022641">
    <property type="entry name" value="CheR_N"/>
</dbReference>
<dbReference type="AlphaFoldDB" id="A0A143DFQ1"/>
<dbReference type="InterPro" id="IPR029063">
    <property type="entry name" value="SAM-dependent_MTases_sf"/>
</dbReference>
<dbReference type="STRING" id="1549855.AY555_09585"/>
<evidence type="ECO:0000256" key="1">
    <source>
        <dbReference type="ARBA" id="ARBA00001541"/>
    </source>
</evidence>
<dbReference type="GeneID" id="53317404"/>
<dbReference type="KEGG" id="hjo:AY555_09585"/>
<dbReference type="SMART" id="SM00138">
    <property type="entry name" value="MeTrc"/>
    <property type="match status" value="1"/>
</dbReference>
<keyword evidence="5" id="KW-0949">S-adenosyl-L-methionine</keyword>
<dbReference type="GO" id="GO:0008983">
    <property type="term" value="F:protein-glutamate O-methyltransferase activity"/>
    <property type="evidence" value="ECO:0007669"/>
    <property type="project" value="UniProtKB-EC"/>
</dbReference>
<evidence type="ECO:0000256" key="2">
    <source>
        <dbReference type="ARBA" id="ARBA00012534"/>
    </source>
</evidence>
<evidence type="ECO:0000256" key="3">
    <source>
        <dbReference type="ARBA" id="ARBA00022603"/>
    </source>
</evidence>
<dbReference type="PROSITE" id="PS50123">
    <property type="entry name" value="CHER"/>
    <property type="match status" value="1"/>
</dbReference>
<dbReference type="Pfam" id="PF03705">
    <property type="entry name" value="CheR_N"/>
    <property type="match status" value="1"/>
</dbReference>
<dbReference type="Gene3D" id="3.40.50.150">
    <property type="entry name" value="Vaccinia Virus protein VP39"/>
    <property type="match status" value="1"/>
</dbReference>
<dbReference type="RefSeq" id="WP_066136877.1">
    <property type="nucleotide sequence ID" value="NZ_CP014525.1"/>
</dbReference>
<proteinExistence type="predicted"/>
<dbReference type="InterPro" id="IPR000780">
    <property type="entry name" value="CheR_MeTrfase"/>
</dbReference>
<dbReference type="InterPro" id="IPR036804">
    <property type="entry name" value="CheR_N_sf"/>
</dbReference>
<dbReference type="SUPFAM" id="SSF47757">
    <property type="entry name" value="Chemotaxis receptor methyltransferase CheR, N-terminal domain"/>
    <property type="match status" value="1"/>
</dbReference>
<dbReference type="InterPro" id="IPR050903">
    <property type="entry name" value="Bact_Chemotaxis_MeTrfase"/>
</dbReference>
<dbReference type="Proteomes" id="UP000076066">
    <property type="component" value="Chromosome"/>
</dbReference>
<dbReference type="OrthoDB" id="9816309at2"/>
<dbReference type="EC" id="2.1.1.80" evidence="2"/>
<dbReference type="InterPro" id="IPR022642">
    <property type="entry name" value="CheR_C"/>
</dbReference>
<accession>A0A143DFQ1</accession>
<name>A0A143DFQ1_9PROT</name>
<dbReference type="PRINTS" id="PR00996">
    <property type="entry name" value="CHERMTFRASE"/>
</dbReference>
<reference evidence="7 8" key="1">
    <citation type="submission" date="2016-02" db="EMBL/GenBank/DDBJ databases">
        <title>Complete Genome of H5569, the type strain of the newly described species Haematospirillium jordaniae.</title>
        <authorList>
            <person name="Nicholson A.C."/>
            <person name="Humrighouse B.W."/>
            <person name="Loparov V."/>
            <person name="McQuiston J.R."/>
        </authorList>
    </citation>
    <scope>NUCLEOTIDE SEQUENCE [LARGE SCALE GENOMIC DNA]</scope>
    <source>
        <strain evidence="7 8">H5569</strain>
    </source>
</reference>
<keyword evidence="3" id="KW-0489">Methyltransferase</keyword>
<organism evidence="7 8">
    <name type="scientific">Haematospirillum jordaniae</name>
    <dbReference type="NCBI Taxonomy" id="1549855"/>
    <lineage>
        <taxon>Bacteria</taxon>
        <taxon>Pseudomonadati</taxon>
        <taxon>Pseudomonadota</taxon>
        <taxon>Alphaproteobacteria</taxon>
        <taxon>Rhodospirillales</taxon>
        <taxon>Novispirillaceae</taxon>
        <taxon>Haematospirillum</taxon>
    </lineage>
</organism>
<comment type="catalytic activity">
    <reaction evidence="1">
        <text>L-glutamyl-[protein] + S-adenosyl-L-methionine = [protein]-L-glutamate 5-O-methyl ester + S-adenosyl-L-homocysteine</text>
        <dbReference type="Rhea" id="RHEA:24452"/>
        <dbReference type="Rhea" id="RHEA-COMP:10208"/>
        <dbReference type="Rhea" id="RHEA-COMP:10311"/>
        <dbReference type="ChEBI" id="CHEBI:29973"/>
        <dbReference type="ChEBI" id="CHEBI:57856"/>
        <dbReference type="ChEBI" id="CHEBI:59789"/>
        <dbReference type="ChEBI" id="CHEBI:82795"/>
        <dbReference type="EC" id="2.1.1.80"/>
    </reaction>
</comment>
<dbReference type="PANTHER" id="PTHR24422:SF21">
    <property type="entry name" value="CHEMOTAXIS PROTEIN METHYLTRANSFERASE 1"/>
    <property type="match status" value="1"/>
</dbReference>
<dbReference type="Gene3D" id="1.10.155.10">
    <property type="entry name" value="Chemotaxis receptor methyltransferase CheR, N-terminal domain"/>
    <property type="match status" value="1"/>
</dbReference>
<evidence type="ECO:0000313" key="7">
    <source>
        <dbReference type="EMBL" id="AMW35389.1"/>
    </source>
</evidence>
<evidence type="ECO:0000313" key="8">
    <source>
        <dbReference type="Proteomes" id="UP000076066"/>
    </source>
</evidence>
<feature type="domain" description="CheR-type methyltransferase" evidence="6">
    <location>
        <begin position="1"/>
        <end position="256"/>
    </location>
</feature>